<name>A0ABY7TAF6_9SPHI</name>
<evidence type="ECO:0000313" key="2">
    <source>
        <dbReference type="EMBL" id="WCT13484.1"/>
    </source>
</evidence>
<dbReference type="Pfam" id="PF07110">
    <property type="entry name" value="EthD"/>
    <property type="match status" value="1"/>
</dbReference>
<dbReference type="EMBL" id="CP117167">
    <property type="protein sequence ID" value="WCT13484.1"/>
    <property type="molecule type" value="Genomic_DNA"/>
</dbReference>
<dbReference type="RefSeq" id="WP_273631782.1">
    <property type="nucleotide sequence ID" value="NZ_CP117167.1"/>
</dbReference>
<organism evidence="2 3">
    <name type="scientific">Mucilaginibacter jinjuensis</name>
    <dbReference type="NCBI Taxonomy" id="1176721"/>
    <lineage>
        <taxon>Bacteria</taxon>
        <taxon>Pseudomonadati</taxon>
        <taxon>Bacteroidota</taxon>
        <taxon>Sphingobacteriia</taxon>
        <taxon>Sphingobacteriales</taxon>
        <taxon>Sphingobacteriaceae</taxon>
        <taxon>Mucilaginibacter</taxon>
    </lineage>
</organism>
<protein>
    <submittedName>
        <fullName evidence="2">EthD domain-containing protein</fullName>
    </submittedName>
</protein>
<reference evidence="2 3" key="1">
    <citation type="submission" date="2023-02" db="EMBL/GenBank/DDBJ databases">
        <title>Genome sequence of Mucilaginibacter jinjuensis strain KACC 16571.</title>
        <authorList>
            <person name="Kim S."/>
            <person name="Heo J."/>
            <person name="Kwon S.-W."/>
        </authorList>
    </citation>
    <scope>NUCLEOTIDE SEQUENCE [LARGE SCALE GENOMIC DNA]</scope>
    <source>
        <strain evidence="2 3">KACC 16571</strain>
    </source>
</reference>
<keyword evidence="3" id="KW-1185">Reference proteome</keyword>
<dbReference type="InterPro" id="IPR009799">
    <property type="entry name" value="EthD_dom"/>
</dbReference>
<sequence>MIKLTILLKRNPQQSHEDFLWFYKNEHARLFSSLPVVQNEVLQYDQFHALPVAMPGLPEPSFDGTAELWFRDAQAMFRVFTSDEYIKMIRPSEKQFLQLSECSVLISVHHRII</sequence>
<evidence type="ECO:0000313" key="3">
    <source>
        <dbReference type="Proteomes" id="UP001216139"/>
    </source>
</evidence>
<dbReference type="InterPro" id="IPR011008">
    <property type="entry name" value="Dimeric_a/b-barrel"/>
</dbReference>
<dbReference type="Gene3D" id="3.30.70.100">
    <property type="match status" value="1"/>
</dbReference>
<accession>A0ABY7TAF6</accession>
<feature type="domain" description="EthD" evidence="1">
    <location>
        <begin position="12"/>
        <end position="98"/>
    </location>
</feature>
<gene>
    <name evidence="2" type="ORF">PQO05_05990</name>
</gene>
<proteinExistence type="predicted"/>
<evidence type="ECO:0000259" key="1">
    <source>
        <dbReference type="Pfam" id="PF07110"/>
    </source>
</evidence>
<dbReference type="Proteomes" id="UP001216139">
    <property type="component" value="Chromosome"/>
</dbReference>
<dbReference type="SUPFAM" id="SSF54909">
    <property type="entry name" value="Dimeric alpha+beta barrel"/>
    <property type="match status" value="1"/>
</dbReference>